<dbReference type="PROSITE" id="PS00061">
    <property type="entry name" value="ADH_SHORT"/>
    <property type="match status" value="1"/>
</dbReference>
<protein>
    <recommendedName>
        <fullName evidence="5">Short-chain dehydrogenase</fullName>
    </recommendedName>
</protein>
<dbReference type="Pfam" id="PF13561">
    <property type="entry name" value="adh_short_C2"/>
    <property type="match status" value="1"/>
</dbReference>
<evidence type="ECO:0000313" key="3">
    <source>
        <dbReference type="EMBL" id="OGE75947.1"/>
    </source>
</evidence>
<dbReference type="PANTHER" id="PTHR42760:SF133">
    <property type="entry name" value="3-OXOACYL-[ACYL-CARRIER-PROTEIN] REDUCTASE"/>
    <property type="match status" value="1"/>
</dbReference>
<dbReference type="AlphaFoldDB" id="A0A1F5NE43"/>
<comment type="similarity">
    <text evidence="1">Belongs to the short-chain dehydrogenases/reductases (SDR) family.</text>
</comment>
<dbReference type="PRINTS" id="PR00080">
    <property type="entry name" value="SDRFAMILY"/>
</dbReference>
<organism evidence="3 4">
    <name type="scientific">Candidatus Doudnabacteria bacterium RIFCSPHIGHO2_01_52_17</name>
    <dbReference type="NCBI Taxonomy" id="1817820"/>
    <lineage>
        <taxon>Bacteria</taxon>
        <taxon>Candidatus Doudnaibacteriota</taxon>
    </lineage>
</organism>
<dbReference type="PRINTS" id="PR00081">
    <property type="entry name" value="GDHRDH"/>
</dbReference>
<sequence length="256" mass="27421">MSSDASITKIFSLAGKVAIITGGAGMLGAEYAAVLKEAGAVVIVWDVAKTADMRVDITKKKQVESAVSDVLKKHGRIDILVNNAAMNPVPGSPESREQFLPYEDIPEKLWGQELAVNLTGALFCTQAVVPVMKKQGSGSIINISSIYGNVGPDNRIYEKGQYKSIGYATTKGALLNFTRAWATYLAGTGIRVNTLTLGGVSAGQEPELIKKYAERTVLGRMAEKYEYRGAILFLASDASSYMTGSNLIIDGGWTAW</sequence>
<dbReference type="FunFam" id="3.40.50.720:FF:000084">
    <property type="entry name" value="Short-chain dehydrogenase reductase"/>
    <property type="match status" value="1"/>
</dbReference>
<dbReference type="InterPro" id="IPR020904">
    <property type="entry name" value="Sc_DH/Rdtase_CS"/>
</dbReference>
<name>A0A1F5NE43_9BACT</name>
<dbReference type="InterPro" id="IPR002347">
    <property type="entry name" value="SDR_fam"/>
</dbReference>
<comment type="caution">
    <text evidence="3">The sequence shown here is derived from an EMBL/GenBank/DDBJ whole genome shotgun (WGS) entry which is preliminary data.</text>
</comment>
<evidence type="ECO:0000256" key="1">
    <source>
        <dbReference type="ARBA" id="ARBA00006484"/>
    </source>
</evidence>
<dbReference type="InterPro" id="IPR036291">
    <property type="entry name" value="NAD(P)-bd_dom_sf"/>
</dbReference>
<evidence type="ECO:0008006" key="5">
    <source>
        <dbReference type="Google" id="ProtNLM"/>
    </source>
</evidence>
<evidence type="ECO:0000256" key="2">
    <source>
        <dbReference type="ARBA" id="ARBA00023002"/>
    </source>
</evidence>
<dbReference type="EMBL" id="MFEG01000021">
    <property type="protein sequence ID" value="OGE75947.1"/>
    <property type="molecule type" value="Genomic_DNA"/>
</dbReference>
<dbReference type="SUPFAM" id="SSF51735">
    <property type="entry name" value="NAD(P)-binding Rossmann-fold domains"/>
    <property type="match status" value="1"/>
</dbReference>
<dbReference type="GO" id="GO:0016616">
    <property type="term" value="F:oxidoreductase activity, acting on the CH-OH group of donors, NAD or NADP as acceptor"/>
    <property type="evidence" value="ECO:0007669"/>
    <property type="project" value="TreeGrafter"/>
</dbReference>
<proteinExistence type="inferred from homology"/>
<dbReference type="Proteomes" id="UP000176547">
    <property type="component" value="Unassembled WGS sequence"/>
</dbReference>
<reference evidence="3 4" key="1">
    <citation type="journal article" date="2016" name="Nat. Commun.">
        <title>Thousands of microbial genomes shed light on interconnected biogeochemical processes in an aquifer system.</title>
        <authorList>
            <person name="Anantharaman K."/>
            <person name="Brown C.T."/>
            <person name="Hug L.A."/>
            <person name="Sharon I."/>
            <person name="Castelle C.J."/>
            <person name="Probst A.J."/>
            <person name="Thomas B.C."/>
            <person name="Singh A."/>
            <person name="Wilkins M.J."/>
            <person name="Karaoz U."/>
            <person name="Brodie E.L."/>
            <person name="Williams K.H."/>
            <person name="Hubbard S.S."/>
            <person name="Banfield J.F."/>
        </authorList>
    </citation>
    <scope>NUCLEOTIDE SEQUENCE [LARGE SCALE GENOMIC DNA]</scope>
</reference>
<gene>
    <name evidence="3" type="ORF">A3K06_01050</name>
</gene>
<evidence type="ECO:0000313" key="4">
    <source>
        <dbReference type="Proteomes" id="UP000176547"/>
    </source>
</evidence>
<dbReference type="Gene3D" id="3.40.50.720">
    <property type="entry name" value="NAD(P)-binding Rossmann-like Domain"/>
    <property type="match status" value="1"/>
</dbReference>
<dbReference type="PANTHER" id="PTHR42760">
    <property type="entry name" value="SHORT-CHAIN DEHYDROGENASES/REDUCTASES FAMILY MEMBER"/>
    <property type="match status" value="1"/>
</dbReference>
<keyword evidence="2" id="KW-0560">Oxidoreductase</keyword>
<accession>A0A1F5NE43</accession>